<reference evidence="3 4" key="1">
    <citation type="journal article" date="2011" name="Science">
        <title>The Selaginella genome identifies genetic changes associated with the evolution of vascular plants.</title>
        <authorList>
            <person name="Banks J.A."/>
            <person name="Nishiyama T."/>
            <person name="Hasebe M."/>
            <person name="Bowman J.L."/>
            <person name="Gribskov M."/>
            <person name="dePamphilis C."/>
            <person name="Albert V.A."/>
            <person name="Aono N."/>
            <person name="Aoyama T."/>
            <person name="Ambrose B.A."/>
            <person name="Ashton N.W."/>
            <person name="Axtell M.J."/>
            <person name="Barker E."/>
            <person name="Barker M.S."/>
            <person name="Bennetzen J.L."/>
            <person name="Bonawitz N.D."/>
            <person name="Chapple C."/>
            <person name="Cheng C."/>
            <person name="Correa L.G."/>
            <person name="Dacre M."/>
            <person name="DeBarry J."/>
            <person name="Dreyer I."/>
            <person name="Elias M."/>
            <person name="Engstrom E.M."/>
            <person name="Estelle M."/>
            <person name="Feng L."/>
            <person name="Finet C."/>
            <person name="Floyd S.K."/>
            <person name="Frommer W.B."/>
            <person name="Fujita T."/>
            <person name="Gramzow L."/>
            <person name="Gutensohn M."/>
            <person name="Harholt J."/>
            <person name="Hattori M."/>
            <person name="Heyl A."/>
            <person name="Hirai T."/>
            <person name="Hiwatashi Y."/>
            <person name="Ishikawa M."/>
            <person name="Iwata M."/>
            <person name="Karol K.G."/>
            <person name="Koehler B."/>
            <person name="Kolukisaoglu U."/>
            <person name="Kubo M."/>
            <person name="Kurata T."/>
            <person name="Lalonde S."/>
            <person name="Li K."/>
            <person name="Li Y."/>
            <person name="Litt A."/>
            <person name="Lyons E."/>
            <person name="Manning G."/>
            <person name="Maruyama T."/>
            <person name="Michael T.P."/>
            <person name="Mikami K."/>
            <person name="Miyazaki S."/>
            <person name="Morinaga S."/>
            <person name="Murata T."/>
            <person name="Mueller-Roeber B."/>
            <person name="Nelson D.R."/>
            <person name="Obara M."/>
            <person name="Oguri Y."/>
            <person name="Olmstead R.G."/>
            <person name="Onodera N."/>
            <person name="Petersen B.L."/>
            <person name="Pils B."/>
            <person name="Prigge M."/>
            <person name="Rensing S.A."/>
            <person name="Riano-Pachon D.M."/>
            <person name="Roberts A.W."/>
            <person name="Sato Y."/>
            <person name="Scheller H.V."/>
            <person name="Schulz B."/>
            <person name="Schulz C."/>
            <person name="Shakirov E.V."/>
            <person name="Shibagaki N."/>
            <person name="Shinohara N."/>
            <person name="Shippen D.E."/>
            <person name="Soerensen I."/>
            <person name="Sotooka R."/>
            <person name="Sugimoto N."/>
            <person name="Sugita M."/>
            <person name="Sumikawa N."/>
            <person name="Tanurdzic M."/>
            <person name="Theissen G."/>
            <person name="Ulvskov P."/>
            <person name="Wakazuki S."/>
            <person name="Weng J.K."/>
            <person name="Willats W.W."/>
            <person name="Wipf D."/>
            <person name="Wolf P.G."/>
            <person name="Yang L."/>
            <person name="Zimmer A.D."/>
            <person name="Zhu Q."/>
            <person name="Mitros T."/>
            <person name="Hellsten U."/>
            <person name="Loque D."/>
            <person name="Otillar R."/>
            <person name="Salamov A."/>
            <person name="Schmutz J."/>
            <person name="Shapiro H."/>
            <person name="Lindquist E."/>
            <person name="Lucas S."/>
            <person name="Rokhsar D."/>
            <person name="Grigoriev I.V."/>
        </authorList>
    </citation>
    <scope>NUCLEOTIDE SEQUENCE [LARGE SCALE GENOMIC DNA]</scope>
</reference>
<dbReference type="Proteomes" id="UP000001514">
    <property type="component" value="Unassembled WGS sequence"/>
</dbReference>
<dbReference type="InterPro" id="IPR029068">
    <property type="entry name" value="Glyas_Bleomycin-R_OHBP_Dase"/>
</dbReference>
<dbReference type="KEGG" id="smo:SELMODRAFT_82216"/>
<dbReference type="HOGENOM" id="CLU_046006_12_4_1"/>
<accession>D8QZI3</accession>
<dbReference type="OMA" id="LEFAEPM"/>
<dbReference type="InParanoid" id="D8QZI3"/>
<dbReference type="InterPro" id="IPR050383">
    <property type="entry name" value="GlyoxalaseI/FosfomycinResist"/>
</dbReference>
<dbReference type="EMBL" id="GL377592">
    <property type="protein sequence ID" value="EFJ23647.1"/>
    <property type="molecule type" value="Genomic_DNA"/>
</dbReference>
<dbReference type="AlphaFoldDB" id="D8QZI3"/>
<dbReference type="EMBL" id="GL377569">
    <property type="protein sequence ID" value="EFJ34408.1"/>
    <property type="molecule type" value="Genomic_DNA"/>
</dbReference>
<feature type="non-terminal residue" evidence="3">
    <location>
        <position position="1"/>
    </location>
</feature>
<evidence type="ECO:0000313" key="4">
    <source>
        <dbReference type="Proteomes" id="UP000001514"/>
    </source>
</evidence>
<dbReference type="InterPro" id="IPR037523">
    <property type="entry name" value="VOC_core"/>
</dbReference>
<keyword evidence="4" id="KW-1185">Reference proteome</keyword>
<dbReference type="FunCoup" id="D8QZI3">
    <property type="interactions" value="1177"/>
</dbReference>
<proteinExistence type="predicted"/>
<sequence length="122" mass="13449">IDLHHVGFLCSNLEKSLEFYCGVLGLELNPERPEKKLPYRGAWLWVGPGMIHLMELPNPDPLTGRPEHGGRDRHACVTIKDVSKLQAALDSAGIVYTASKSGRPALFTRDPDGNALEFAEPM</sequence>
<evidence type="ECO:0000259" key="1">
    <source>
        <dbReference type="PROSITE" id="PS51819"/>
    </source>
</evidence>
<dbReference type="InterPro" id="IPR004360">
    <property type="entry name" value="Glyas_Fos-R_dOase_dom"/>
</dbReference>
<dbReference type="Gramene" id="EFJ34408">
    <property type="protein sequence ID" value="EFJ34408"/>
    <property type="gene ID" value="SELMODRAFT_82216"/>
</dbReference>
<dbReference type="Pfam" id="PF00903">
    <property type="entry name" value="Glyoxalase"/>
    <property type="match status" value="1"/>
</dbReference>
<name>D8QZI3_SELML</name>
<dbReference type="Gramene" id="EFJ23647">
    <property type="protein sequence ID" value="EFJ23647"/>
    <property type="gene ID" value="SELMODRAFT_103127"/>
</dbReference>
<dbReference type="CDD" id="cd07245">
    <property type="entry name" value="VOC_like"/>
    <property type="match status" value="1"/>
</dbReference>
<dbReference type="OrthoDB" id="5371818at2759"/>
<evidence type="ECO:0000313" key="3">
    <source>
        <dbReference type="EMBL" id="EFJ34408.1"/>
    </source>
</evidence>
<evidence type="ECO:0000313" key="2">
    <source>
        <dbReference type="EMBL" id="EFJ23647.1"/>
    </source>
</evidence>
<dbReference type="KEGG" id="smo:SELMODRAFT_103127"/>
<dbReference type="eggNOG" id="ENOG502RKPE">
    <property type="taxonomic scope" value="Eukaryota"/>
</dbReference>
<dbReference type="PANTHER" id="PTHR21366:SF22">
    <property type="entry name" value="VOC DOMAIN-CONTAINING PROTEIN"/>
    <property type="match status" value="1"/>
</dbReference>
<dbReference type="STRING" id="88036.D8QZI3"/>
<dbReference type="PROSITE" id="PS51819">
    <property type="entry name" value="VOC"/>
    <property type="match status" value="1"/>
</dbReference>
<dbReference type="PANTHER" id="PTHR21366">
    <property type="entry name" value="GLYOXALASE FAMILY PROTEIN"/>
    <property type="match status" value="1"/>
</dbReference>
<gene>
    <name evidence="2" type="ORF">SELMODRAFT_103127</name>
    <name evidence="3" type="ORF">SELMODRAFT_82216</name>
</gene>
<feature type="domain" description="VOC" evidence="1">
    <location>
        <begin position="2"/>
        <end position="121"/>
    </location>
</feature>
<organism evidence="4">
    <name type="scientific">Selaginella moellendorffii</name>
    <name type="common">Spikemoss</name>
    <dbReference type="NCBI Taxonomy" id="88036"/>
    <lineage>
        <taxon>Eukaryota</taxon>
        <taxon>Viridiplantae</taxon>
        <taxon>Streptophyta</taxon>
        <taxon>Embryophyta</taxon>
        <taxon>Tracheophyta</taxon>
        <taxon>Lycopodiopsida</taxon>
        <taxon>Selaginellales</taxon>
        <taxon>Selaginellaceae</taxon>
        <taxon>Selaginella</taxon>
    </lineage>
</organism>
<dbReference type="SUPFAM" id="SSF54593">
    <property type="entry name" value="Glyoxalase/Bleomycin resistance protein/Dihydroxybiphenyl dioxygenase"/>
    <property type="match status" value="1"/>
</dbReference>
<protein>
    <recommendedName>
        <fullName evidence="1">VOC domain-containing protein</fullName>
    </recommendedName>
</protein>
<dbReference type="Gene3D" id="3.10.180.10">
    <property type="entry name" value="2,3-Dihydroxybiphenyl 1,2-Dioxygenase, domain 1"/>
    <property type="match status" value="1"/>
</dbReference>